<comment type="caution">
    <text evidence="2">The sequence shown here is derived from an EMBL/GenBank/DDBJ whole genome shotgun (WGS) entry which is preliminary data.</text>
</comment>
<dbReference type="NCBIfam" id="TIGR02898">
    <property type="entry name" value="spore_YhcN_YlaJ"/>
    <property type="match status" value="1"/>
</dbReference>
<protein>
    <submittedName>
        <fullName evidence="2">Lipoprotein YlaJ</fullName>
    </submittedName>
</protein>
<sequence>MRKSFIILMAVLSISACSQKQENIGETDVAPRGVSVQDSHLDYNQGQNYTDDERANHLANLAASVPDVQNATAVVIGNLAVVGIDIDQDVERSKVGTIKYSVTESLRHDPQGAGAIVVADPDLNARLKEVGEDARAGKPIRGVLNELADIVGRIIPDVPLPEEGKNPQVEVNEKDQQNDQDIQRIQKEQSNDKNQ</sequence>
<dbReference type="PROSITE" id="PS51257">
    <property type="entry name" value="PROKAR_LIPOPROTEIN"/>
    <property type="match status" value="1"/>
</dbReference>
<dbReference type="Proteomes" id="UP000679950">
    <property type="component" value="Unassembled WGS sequence"/>
</dbReference>
<feature type="compositionally biased region" description="Basic and acidic residues" evidence="1">
    <location>
        <begin position="171"/>
        <end position="195"/>
    </location>
</feature>
<accession>A0ABQ4KHS7</accession>
<reference evidence="2 3" key="1">
    <citation type="submission" date="2021-03" db="EMBL/GenBank/DDBJ databases">
        <title>Antimicrobial resistance genes in bacteria isolated from Japanese honey, and their potential for conferring macrolide and lincosamide resistance in the American foulbrood pathogen Paenibacillus larvae.</title>
        <authorList>
            <person name="Okamoto M."/>
            <person name="Kumagai M."/>
            <person name="Kanamori H."/>
            <person name="Takamatsu D."/>
        </authorList>
    </citation>
    <scope>NUCLEOTIDE SEQUENCE [LARGE SCALE GENOMIC DNA]</scope>
    <source>
        <strain evidence="2 3">J8TS2</strain>
    </source>
</reference>
<evidence type="ECO:0000256" key="1">
    <source>
        <dbReference type="SAM" id="MobiDB-lite"/>
    </source>
</evidence>
<gene>
    <name evidence="2" type="primary">ylaJ</name>
    <name evidence="2" type="ORF">J8TS2_18350</name>
</gene>
<dbReference type="InterPro" id="IPR019076">
    <property type="entry name" value="Spore_lipoprot_YhcN/YlaJ-like"/>
</dbReference>
<dbReference type="EMBL" id="BORB01000012">
    <property type="protein sequence ID" value="GIN57516.1"/>
    <property type="molecule type" value="Genomic_DNA"/>
</dbReference>
<keyword evidence="3" id="KW-1185">Reference proteome</keyword>
<feature type="region of interest" description="Disordered" evidence="1">
    <location>
        <begin position="157"/>
        <end position="195"/>
    </location>
</feature>
<name>A0ABQ4KHS7_9BACI</name>
<proteinExistence type="predicted"/>
<organism evidence="2 3">
    <name type="scientific">Lederbergia ruris</name>
    <dbReference type="NCBI Taxonomy" id="217495"/>
    <lineage>
        <taxon>Bacteria</taxon>
        <taxon>Bacillati</taxon>
        <taxon>Bacillota</taxon>
        <taxon>Bacilli</taxon>
        <taxon>Bacillales</taxon>
        <taxon>Bacillaceae</taxon>
        <taxon>Lederbergia</taxon>
    </lineage>
</organism>
<evidence type="ECO:0000313" key="3">
    <source>
        <dbReference type="Proteomes" id="UP000679950"/>
    </source>
</evidence>
<dbReference type="InterPro" id="IPR014247">
    <property type="entry name" value="Spore_lipoprot_YhcN/YlaJ"/>
</dbReference>
<evidence type="ECO:0000313" key="2">
    <source>
        <dbReference type="EMBL" id="GIN57516.1"/>
    </source>
</evidence>
<dbReference type="Pfam" id="PF09580">
    <property type="entry name" value="Spore_YhcN_YlaJ"/>
    <property type="match status" value="1"/>
</dbReference>
<keyword evidence="2" id="KW-0449">Lipoprotein</keyword>
<dbReference type="RefSeq" id="WP_158320487.1">
    <property type="nucleotide sequence ID" value="NZ_BORB01000012.1"/>
</dbReference>